<dbReference type="SUPFAM" id="SSF48239">
    <property type="entry name" value="Terpenoid cyclases/Protein prenyltransferases"/>
    <property type="match status" value="1"/>
</dbReference>
<organism evidence="9 10">
    <name type="scientific">Obba rivulosa</name>
    <dbReference type="NCBI Taxonomy" id="1052685"/>
    <lineage>
        <taxon>Eukaryota</taxon>
        <taxon>Fungi</taxon>
        <taxon>Dikarya</taxon>
        <taxon>Basidiomycota</taxon>
        <taxon>Agaricomycotina</taxon>
        <taxon>Agaricomycetes</taxon>
        <taxon>Polyporales</taxon>
        <taxon>Gelatoporiaceae</taxon>
        <taxon>Obba</taxon>
    </lineage>
</organism>
<comment type="similarity">
    <text evidence="2">Belongs to the protein prenyltransferase subunit beta family.</text>
</comment>
<evidence type="ECO:0000256" key="5">
    <source>
        <dbReference type="ARBA" id="ARBA00022723"/>
    </source>
</evidence>
<reference evidence="9 10" key="1">
    <citation type="submission" date="2016-07" db="EMBL/GenBank/DDBJ databases">
        <title>Draft genome of the white-rot fungus Obba rivulosa 3A-2.</title>
        <authorList>
            <consortium name="DOE Joint Genome Institute"/>
            <person name="Miettinen O."/>
            <person name="Riley R."/>
            <person name="Acob R."/>
            <person name="Barry K."/>
            <person name="Cullen D."/>
            <person name="De Vries R."/>
            <person name="Hainaut M."/>
            <person name="Hatakka A."/>
            <person name="Henrissat B."/>
            <person name="Hilden K."/>
            <person name="Kuo R."/>
            <person name="Labutti K."/>
            <person name="Lipzen A."/>
            <person name="Makela M.R."/>
            <person name="Sandor L."/>
            <person name="Spatafora J.W."/>
            <person name="Grigoriev I.V."/>
            <person name="Hibbett D.S."/>
        </authorList>
    </citation>
    <scope>NUCLEOTIDE SEQUENCE [LARGE SCALE GENOMIC DNA]</scope>
    <source>
        <strain evidence="9 10">3A-2</strain>
    </source>
</reference>
<feature type="domain" description="Prenyltransferase alpha-alpha toroid" evidence="8">
    <location>
        <begin position="7"/>
        <end position="336"/>
    </location>
</feature>
<evidence type="ECO:0000313" key="9">
    <source>
        <dbReference type="EMBL" id="OCH90435.1"/>
    </source>
</evidence>
<evidence type="ECO:0000256" key="3">
    <source>
        <dbReference type="ARBA" id="ARBA00022602"/>
    </source>
</evidence>
<dbReference type="OrthoDB" id="24893at2759"/>
<keyword evidence="7" id="KW-0862">Zinc</keyword>
<protein>
    <submittedName>
        <fullName evidence="9">Terpenoid cyclases/Protein prenyltransferase</fullName>
    </submittedName>
</protein>
<dbReference type="InterPro" id="IPR001330">
    <property type="entry name" value="Prenyltrans"/>
</dbReference>
<evidence type="ECO:0000313" key="10">
    <source>
        <dbReference type="Proteomes" id="UP000250043"/>
    </source>
</evidence>
<name>A0A8E2B350_9APHY</name>
<proteinExistence type="inferred from homology"/>
<dbReference type="InterPro" id="IPR045089">
    <property type="entry name" value="PGGT1B-like"/>
</dbReference>
<dbReference type="GO" id="GO:0046872">
    <property type="term" value="F:metal ion binding"/>
    <property type="evidence" value="ECO:0007669"/>
    <property type="project" value="UniProtKB-KW"/>
</dbReference>
<dbReference type="AlphaFoldDB" id="A0A8E2B350"/>
<evidence type="ECO:0000256" key="1">
    <source>
        <dbReference type="ARBA" id="ARBA00001947"/>
    </source>
</evidence>
<comment type="cofactor">
    <cofactor evidence="1">
        <name>Zn(2+)</name>
        <dbReference type="ChEBI" id="CHEBI:29105"/>
    </cofactor>
</comment>
<evidence type="ECO:0000256" key="7">
    <source>
        <dbReference type="ARBA" id="ARBA00022833"/>
    </source>
</evidence>
<evidence type="ECO:0000256" key="2">
    <source>
        <dbReference type="ARBA" id="ARBA00010497"/>
    </source>
</evidence>
<keyword evidence="6" id="KW-0677">Repeat</keyword>
<evidence type="ECO:0000256" key="4">
    <source>
        <dbReference type="ARBA" id="ARBA00022679"/>
    </source>
</evidence>
<evidence type="ECO:0000256" key="6">
    <source>
        <dbReference type="ARBA" id="ARBA00022737"/>
    </source>
</evidence>
<dbReference type="InterPro" id="IPR008930">
    <property type="entry name" value="Terpenoid_cyclase/PrenylTrfase"/>
</dbReference>
<dbReference type="PANTHER" id="PTHR11774">
    <property type="entry name" value="GERANYLGERANYL TRANSFERASE TYPE BETA SUBUNIT"/>
    <property type="match status" value="1"/>
</dbReference>
<evidence type="ECO:0000259" key="8">
    <source>
        <dbReference type="Pfam" id="PF00432"/>
    </source>
</evidence>
<dbReference type="GO" id="GO:0005953">
    <property type="term" value="C:CAAX-protein geranylgeranyltransferase complex"/>
    <property type="evidence" value="ECO:0007669"/>
    <property type="project" value="TreeGrafter"/>
</dbReference>
<keyword evidence="4 9" id="KW-0808">Transferase</keyword>
<sequence>MSSFPRLARTGHTSHCKICLSGLPFSQVEVDASRIAVIFYCLGAMDLLGTLSAKTSETDRQKWRDWFWEQQTSGKYGTGFKPSTYMTPQGGNDEYSDYDIPHLVMTYTALLSLAILRDDFSKLDRPGILRFMRACQREDGSFSALPDGGEADLRSVYCAFALSNMLDDWSGVDVDRAVSYIQRCSSYEGGYGQTPYHEALGGTTYCAVAALYLAPSTAHSSPETRMTPAERARTIRWLTQNQTSSGGFRGRTGKLADACYCFWCGATLTILGVGNLVDSTALAMFMAQCQYKFGGIAKAPSERPDPYHTYLSLASLALHPSREGDSSWDLSPLNVFWNITEETARWIKDHIPGYKA</sequence>
<dbReference type="Gene3D" id="1.50.10.20">
    <property type="match status" value="1"/>
</dbReference>
<dbReference type="PANTHER" id="PTHR11774:SF4">
    <property type="entry name" value="GERANYLGERANYL TRANSFERASE TYPE-1 SUBUNIT BETA"/>
    <property type="match status" value="1"/>
</dbReference>
<dbReference type="Proteomes" id="UP000250043">
    <property type="component" value="Unassembled WGS sequence"/>
</dbReference>
<keyword evidence="3" id="KW-0637">Prenyltransferase</keyword>
<keyword evidence="10" id="KW-1185">Reference proteome</keyword>
<dbReference type="Pfam" id="PF00432">
    <property type="entry name" value="Prenyltrans"/>
    <property type="match status" value="1"/>
</dbReference>
<gene>
    <name evidence="9" type="ORF">OBBRIDRAFT_754965</name>
</gene>
<dbReference type="GO" id="GO:0004662">
    <property type="term" value="F:CAAX-protein geranylgeranyltransferase activity"/>
    <property type="evidence" value="ECO:0007669"/>
    <property type="project" value="TreeGrafter"/>
</dbReference>
<keyword evidence="5" id="KW-0479">Metal-binding</keyword>
<accession>A0A8E2B350</accession>
<dbReference type="EMBL" id="KV722404">
    <property type="protein sequence ID" value="OCH90435.1"/>
    <property type="molecule type" value="Genomic_DNA"/>
</dbReference>